<dbReference type="Gene3D" id="3.30.2090.10">
    <property type="entry name" value="Multidrug efflux transporter AcrB TolC docking domain, DN and DC subdomains"/>
    <property type="match status" value="2"/>
</dbReference>
<gene>
    <name evidence="3" type="ORF">GBZ48_15290</name>
</gene>
<protein>
    <submittedName>
        <fullName evidence="3">MMPL family transporter</fullName>
    </submittedName>
</protein>
<evidence type="ECO:0000313" key="4">
    <source>
        <dbReference type="Proteomes" id="UP000605086"/>
    </source>
</evidence>
<dbReference type="InterPro" id="IPR027463">
    <property type="entry name" value="AcrB_DN_DC_subdom"/>
</dbReference>
<keyword evidence="2" id="KW-0812">Transmembrane</keyword>
<dbReference type="EMBL" id="WHOS01000017">
    <property type="protein sequence ID" value="NUB00651.1"/>
    <property type="molecule type" value="Genomic_DNA"/>
</dbReference>
<dbReference type="Proteomes" id="UP000605086">
    <property type="component" value="Unassembled WGS sequence"/>
</dbReference>
<proteinExistence type="predicted"/>
<feature type="transmembrane region" description="Helical" evidence="2">
    <location>
        <begin position="523"/>
        <end position="542"/>
    </location>
</feature>
<feature type="transmembrane region" description="Helical" evidence="2">
    <location>
        <begin position="12"/>
        <end position="29"/>
    </location>
</feature>
<dbReference type="PANTHER" id="PTHR32063">
    <property type="match status" value="1"/>
</dbReference>
<feature type="transmembrane region" description="Helical" evidence="2">
    <location>
        <begin position="430"/>
        <end position="450"/>
    </location>
</feature>
<feature type="transmembrane region" description="Helical" evidence="2">
    <location>
        <begin position="386"/>
        <end position="410"/>
    </location>
</feature>
<evidence type="ECO:0000256" key="2">
    <source>
        <dbReference type="SAM" id="Phobius"/>
    </source>
</evidence>
<feature type="transmembrane region" description="Helical" evidence="2">
    <location>
        <begin position="953"/>
        <end position="976"/>
    </location>
</feature>
<dbReference type="Gene3D" id="3.30.70.1440">
    <property type="entry name" value="Multidrug efflux transporter AcrB pore domain"/>
    <property type="match status" value="1"/>
</dbReference>
<dbReference type="RefSeq" id="WP_174471817.1">
    <property type="nucleotide sequence ID" value="NZ_JAGINN010000008.1"/>
</dbReference>
<evidence type="ECO:0000256" key="1">
    <source>
        <dbReference type="SAM" id="MobiDB-lite"/>
    </source>
</evidence>
<feature type="transmembrane region" description="Helical" evidence="2">
    <location>
        <begin position="911"/>
        <end position="932"/>
    </location>
</feature>
<dbReference type="PANTHER" id="PTHR32063:SF28">
    <property type="entry name" value="BLR2861 PROTEIN"/>
    <property type="match status" value="1"/>
</dbReference>
<accession>A0ABX2KD12</accession>
<dbReference type="Pfam" id="PF00873">
    <property type="entry name" value="ACR_tran"/>
    <property type="match status" value="1"/>
</dbReference>
<comment type="caution">
    <text evidence="3">The sequence shown here is derived from an EMBL/GenBank/DDBJ whole genome shotgun (WGS) entry which is preliminary data.</text>
</comment>
<evidence type="ECO:0000313" key="3">
    <source>
        <dbReference type="EMBL" id="NUB00651.1"/>
    </source>
</evidence>
<dbReference type="InterPro" id="IPR001036">
    <property type="entry name" value="Acrflvin-R"/>
</dbReference>
<feature type="transmembrane region" description="Helical" evidence="2">
    <location>
        <begin position="885"/>
        <end position="905"/>
    </location>
</feature>
<keyword evidence="2" id="KW-1133">Transmembrane helix</keyword>
<sequence length="1053" mass="113835">MVLSDISIRRPVLATVMSLALMLIGIVSYQRLSVREYPKIDEPVVTVETTYKGASAQIIESQVTQTLEDSLAGIEGIDVMSSISRAEKSQITLRFRLDRNVDVAASDVRDRVGRVRAQLPSEIDEPVIAKVEADAQPIIYLAFSSDRHSPLEVTDFADRYVKDRLQNLPGVAQVRIFGERRFAMRLWLDPQRMAAYRVTPQDVENALRRQNVEIPAGRVESVAREFTVVSETDLRSPAEFEAIILRDDAGYLVRLRDVGRAELGALDERVSARFNGRGAVAIGVVKQSTANPLDVSKAVNDALPKIRAAVPDGMGVDVGYDSSVFIAKSIDAVFHTIFEAIVLVVLVIFFFLRSLRATLVPLVTIPVSLIGGFALMYALGFSINTLTLLSMVLAIGLVVDDAIVMLENIFRYVEEGMPPFQAALKGSREIGFAVIAMTITLAAVYAPIGFMTGRTGRLFTEFALTLAGAVIVSGFVALTLSPMMCSKLLKHETKHGLLYRAIERFLEGMTNGYRRLLRLSLRARPLVLLIGLGVAAASYVLFTGLKSELSPVEDRGTIVGIAIAPEGSTLDYTMGYAQRMEALFRQIPVLEKFFVVVGFPVVNQGIAFVRLIDWDEREVKQQAITAQLFPKMFGIPGILGFVTNPPSLGQSPIDKPVNFVIQTSLPFEELQAMVNAMMAEARNFPGLTNLDTDLKLNKPELRVSLDRDKAADLGVDVDTVGRTLETLLGGRQVTRFKKDGKQYDVIVQVANVDRRNPDDIAGIYVRGGTSVTGGANQSSGGQMISLANLVKVEERVAPKELNHFNKLRSATITATLAPGTSLGEALAVMQAAANKVLPATAQTDYAGQSREFRESATGLYFVFILALAFIYLVLAAQFESFIDPFVIMLTVPLSMTGALAALQMSGGTMNVYSQIGLVTLVGLITKHGILIVEFANQLQRAGTDIRKAVEEAAVLRLRPILMTTGAMVLGAVPLAYAKGAGAESRQAIGAVIVGGMTLGTLLTLFVVPTVYSYLARKKPMQDDTAGAEQAASGHDGGQGGGHGGGHGAPHPAE</sequence>
<reference evidence="3 4" key="1">
    <citation type="submission" date="2019-10" db="EMBL/GenBank/DDBJ databases">
        <title>Genome sequence of Azospirillum melinis.</title>
        <authorList>
            <person name="Ambrosini A."/>
            <person name="Sant'Anna F.H."/>
            <person name="Cassan F.D."/>
            <person name="Souza E.M."/>
            <person name="Passaglia L.M.P."/>
        </authorList>
    </citation>
    <scope>NUCLEOTIDE SEQUENCE [LARGE SCALE GENOMIC DNA]</scope>
    <source>
        <strain evidence="3 4">TMCY0552</strain>
    </source>
</reference>
<dbReference type="Gene3D" id="1.20.1640.10">
    <property type="entry name" value="Multidrug efflux transporter AcrB transmembrane domain"/>
    <property type="match status" value="2"/>
</dbReference>
<dbReference type="SUPFAM" id="SSF82866">
    <property type="entry name" value="Multidrug efflux transporter AcrB transmembrane domain"/>
    <property type="match status" value="2"/>
</dbReference>
<keyword evidence="2" id="KW-0472">Membrane</keyword>
<keyword evidence="4" id="KW-1185">Reference proteome</keyword>
<feature type="transmembrane region" description="Helical" evidence="2">
    <location>
        <begin position="332"/>
        <end position="352"/>
    </location>
</feature>
<dbReference type="SUPFAM" id="SSF82693">
    <property type="entry name" value="Multidrug efflux transporter AcrB pore domain, PN1, PN2, PC1 and PC2 subdomains"/>
    <property type="match status" value="3"/>
</dbReference>
<dbReference type="Gene3D" id="3.30.70.1320">
    <property type="entry name" value="Multidrug efflux transporter AcrB pore domain like"/>
    <property type="match status" value="1"/>
</dbReference>
<feature type="region of interest" description="Disordered" evidence="1">
    <location>
        <begin position="1024"/>
        <end position="1053"/>
    </location>
</feature>
<dbReference type="Gene3D" id="3.30.70.1430">
    <property type="entry name" value="Multidrug efflux transporter AcrB pore domain"/>
    <property type="match status" value="2"/>
</dbReference>
<feature type="transmembrane region" description="Helical" evidence="2">
    <location>
        <begin position="858"/>
        <end position="878"/>
    </location>
</feature>
<feature type="transmembrane region" description="Helical" evidence="2">
    <location>
        <begin position="359"/>
        <end position="380"/>
    </location>
</feature>
<feature type="transmembrane region" description="Helical" evidence="2">
    <location>
        <begin position="462"/>
        <end position="480"/>
    </location>
</feature>
<name>A0ABX2KD12_9PROT</name>
<dbReference type="SUPFAM" id="SSF82714">
    <property type="entry name" value="Multidrug efflux transporter AcrB TolC docking domain, DN and DC subdomains"/>
    <property type="match status" value="2"/>
</dbReference>
<feature type="transmembrane region" description="Helical" evidence="2">
    <location>
        <begin position="988"/>
        <end position="1011"/>
    </location>
</feature>
<organism evidence="3 4">
    <name type="scientific">Azospirillum melinis</name>
    <dbReference type="NCBI Taxonomy" id="328839"/>
    <lineage>
        <taxon>Bacteria</taxon>
        <taxon>Pseudomonadati</taxon>
        <taxon>Pseudomonadota</taxon>
        <taxon>Alphaproteobacteria</taxon>
        <taxon>Rhodospirillales</taxon>
        <taxon>Azospirillaceae</taxon>
        <taxon>Azospirillum</taxon>
    </lineage>
</organism>
<dbReference type="PRINTS" id="PR00702">
    <property type="entry name" value="ACRIFLAVINRP"/>
</dbReference>
<feature type="compositionally biased region" description="Gly residues" evidence="1">
    <location>
        <begin position="1034"/>
        <end position="1047"/>
    </location>
</feature>